<feature type="non-terminal residue" evidence="1">
    <location>
        <position position="1"/>
    </location>
</feature>
<evidence type="ECO:0000313" key="1">
    <source>
        <dbReference type="EMBL" id="KAK3076939.1"/>
    </source>
</evidence>
<accession>A0ACC3DJQ1</accession>
<proteinExistence type="predicted"/>
<protein>
    <submittedName>
        <fullName evidence="1">Uncharacterized protein</fullName>
    </submittedName>
</protein>
<sequence length="431" mass="46975">SRGRLFVVVSAPGLHPLAHPNLTHAHPTNVPTRSLGKAVNGEKFGERKFVPTAFGFISASESVEDLPYIDESRVQTCIPFPDHRLVRIERPLIRAQIRMVPVSPPGSSFVQAIEKGLVSQPQLDEAFSTVTTKICPADALCGVVLHWEQHRVISVMEARRAQGFPDSEVIVGNPYVQWHIIGNSVARGMALGLGMSLREAWLTNGRAKLASTINASPRTPQSLSTGTSSPTTSYPTALSTTPYVFERTKSIKQSPMVVIEIRSHRHRVSAQFTPSSELDIRHQIDNGSTKFTDETSVRLSAIVAVEQPVLHRSTTEARSALHTPPSSSEESSSARSELAIRTTLNNGAIAGLQQQDDGLKSKGVVLKVRRQDPPKHVKSSSKVPVMPSFAGNTRSAWNKVTEPADWSAIPERPRKRKTGLLPVDMVIDGDG</sequence>
<name>A0ACC3DJQ1_9PEZI</name>
<keyword evidence="2" id="KW-1185">Reference proteome</keyword>
<dbReference type="Proteomes" id="UP001186974">
    <property type="component" value="Unassembled WGS sequence"/>
</dbReference>
<gene>
    <name evidence="1" type="ORF">LTS18_011596</name>
</gene>
<dbReference type="EMBL" id="JAWDJW010003374">
    <property type="protein sequence ID" value="KAK3076939.1"/>
    <property type="molecule type" value="Genomic_DNA"/>
</dbReference>
<evidence type="ECO:0000313" key="2">
    <source>
        <dbReference type="Proteomes" id="UP001186974"/>
    </source>
</evidence>
<organism evidence="1 2">
    <name type="scientific">Coniosporium uncinatum</name>
    <dbReference type="NCBI Taxonomy" id="93489"/>
    <lineage>
        <taxon>Eukaryota</taxon>
        <taxon>Fungi</taxon>
        <taxon>Dikarya</taxon>
        <taxon>Ascomycota</taxon>
        <taxon>Pezizomycotina</taxon>
        <taxon>Dothideomycetes</taxon>
        <taxon>Dothideomycetes incertae sedis</taxon>
        <taxon>Coniosporium</taxon>
    </lineage>
</organism>
<comment type="caution">
    <text evidence="1">The sequence shown here is derived from an EMBL/GenBank/DDBJ whole genome shotgun (WGS) entry which is preliminary data.</text>
</comment>
<reference evidence="1" key="1">
    <citation type="submission" date="2024-09" db="EMBL/GenBank/DDBJ databases">
        <title>Black Yeasts Isolated from many extreme environments.</title>
        <authorList>
            <person name="Coleine C."/>
            <person name="Stajich J.E."/>
            <person name="Selbmann L."/>
        </authorList>
    </citation>
    <scope>NUCLEOTIDE SEQUENCE</scope>
    <source>
        <strain evidence="1">CCFEE 5737</strain>
    </source>
</reference>